<dbReference type="Pfam" id="PF00172">
    <property type="entry name" value="Zn_clus"/>
    <property type="match status" value="1"/>
</dbReference>
<dbReference type="PROSITE" id="PS50048">
    <property type="entry name" value="ZN2_CY6_FUNGAL_2"/>
    <property type="match status" value="1"/>
</dbReference>
<keyword evidence="5" id="KW-0539">Nucleus</keyword>
<keyword evidence="4" id="KW-0804">Transcription</keyword>
<evidence type="ECO:0000313" key="9">
    <source>
        <dbReference type="Proteomes" id="UP000250140"/>
    </source>
</evidence>
<name>A0A8E2EPJ5_9PEZI</name>
<feature type="compositionally biased region" description="Polar residues" evidence="6">
    <location>
        <begin position="67"/>
        <end position="88"/>
    </location>
</feature>
<evidence type="ECO:0000313" key="8">
    <source>
        <dbReference type="EMBL" id="OCL02485.1"/>
    </source>
</evidence>
<dbReference type="Proteomes" id="UP000250140">
    <property type="component" value="Unassembled WGS sequence"/>
</dbReference>
<dbReference type="InterPro" id="IPR001138">
    <property type="entry name" value="Zn2Cys6_DnaBD"/>
</dbReference>
<dbReference type="CDD" id="cd12148">
    <property type="entry name" value="fungal_TF_MHR"/>
    <property type="match status" value="1"/>
</dbReference>
<evidence type="ECO:0000259" key="7">
    <source>
        <dbReference type="PROSITE" id="PS50048"/>
    </source>
</evidence>
<dbReference type="CDD" id="cd00067">
    <property type="entry name" value="GAL4"/>
    <property type="match status" value="1"/>
</dbReference>
<feature type="compositionally biased region" description="Polar residues" evidence="6">
    <location>
        <begin position="47"/>
        <end position="56"/>
    </location>
</feature>
<organism evidence="8 9">
    <name type="scientific">Glonium stellatum</name>
    <dbReference type="NCBI Taxonomy" id="574774"/>
    <lineage>
        <taxon>Eukaryota</taxon>
        <taxon>Fungi</taxon>
        <taxon>Dikarya</taxon>
        <taxon>Ascomycota</taxon>
        <taxon>Pezizomycotina</taxon>
        <taxon>Dothideomycetes</taxon>
        <taxon>Pleosporomycetidae</taxon>
        <taxon>Gloniales</taxon>
        <taxon>Gloniaceae</taxon>
        <taxon>Glonium</taxon>
    </lineage>
</organism>
<evidence type="ECO:0000256" key="5">
    <source>
        <dbReference type="ARBA" id="ARBA00023242"/>
    </source>
</evidence>
<feature type="region of interest" description="Disordered" evidence="6">
    <location>
        <begin position="1"/>
        <end position="88"/>
    </location>
</feature>
<dbReference type="Gene3D" id="4.10.240.10">
    <property type="entry name" value="Zn(2)-C6 fungal-type DNA-binding domain"/>
    <property type="match status" value="1"/>
</dbReference>
<dbReference type="GO" id="GO:0008270">
    <property type="term" value="F:zinc ion binding"/>
    <property type="evidence" value="ECO:0007669"/>
    <property type="project" value="InterPro"/>
</dbReference>
<dbReference type="SMART" id="SM00066">
    <property type="entry name" value="GAL4"/>
    <property type="match status" value="1"/>
</dbReference>
<dbReference type="AlphaFoldDB" id="A0A8E2EPJ5"/>
<feature type="region of interest" description="Disordered" evidence="6">
    <location>
        <begin position="688"/>
        <end position="707"/>
    </location>
</feature>
<dbReference type="GO" id="GO:0003677">
    <property type="term" value="F:DNA binding"/>
    <property type="evidence" value="ECO:0007669"/>
    <property type="project" value="UniProtKB-KW"/>
</dbReference>
<keyword evidence="9" id="KW-1185">Reference proteome</keyword>
<accession>A0A8E2EPJ5</accession>
<evidence type="ECO:0000256" key="1">
    <source>
        <dbReference type="ARBA" id="ARBA00022723"/>
    </source>
</evidence>
<evidence type="ECO:0000256" key="3">
    <source>
        <dbReference type="ARBA" id="ARBA00023125"/>
    </source>
</evidence>
<dbReference type="InterPro" id="IPR050797">
    <property type="entry name" value="Carb_Metab_Trans_Reg"/>
</dbReference>
<dbReference type="SUPFAM" id="SSF57701">
    <property type="entry name" value="Zn2/Cys6 DNA-binding domain"/>
    <property type="match status" value="1"/>
</dbReference>
<evidence type="ECO:0000256" key="6">
    <source>
        <dbReference type="SAM" id="MobiDB-lite"/>
    </source>
</evidence>
<keyword evidence="2" id="KW-0805">Transcription regulation</keyword>
<evidence type="ECO:0000256" key="2">
    <source>
        <dbReference type="ARBA" id="ARBA00023015"/>
    </source>
</evidence>
<dbReference type="PROSITE" id="PS00463">
    <property type="entry name" value="ZN2_CY6_FUNGAL_1"/>
    <property type="match status" value="1"/>
</dbReference>
<protein>
    <recommendedName>
        <fullName evidence="7">Zn(2)-C6 fungal-type domain-containing protein</fullName>
    </recommendedName>
</protein>
<dbReference type="OrthoDB" id="5426978at2759"/>
<dbReference type="PANTHER" id="PTHR31668:SF26">
    <property type="entry name" value="GLUCOSE TRANSPORT TRANSCRIPTION REGULATOR RGT1-RELATED"/>
    <property type="match status" value="1"/>
</dbReference>
<keyword evidence="1" id="KW-0479">Metal-binding</keyword>
<gene>
    <name evidence="8" type="ORF">AOQ84DRAFT_181303</name>
</gene>
<evidence type="ECO:0000256" key="4">
    <source>
        <dbReference type="ARBA" id="ARBA00023163"/>
    </source>
</evidence>
<keyword evidence="3" id="KW-0238">DNA-binding</keyword>
<dbReference type="GO" id="GO:0000981">
    <property type="term" value="F:DNA-binding transcription factor activity, RNA polymerase II-specific"/>
    <property type="evidence" value="ECO:0007669"/>
    <property type="project" value="InterPro"/>
</dbReference>
<reference evidence="8 9" key="1">
    <citation type="journal article" date="2016" name="Nat. Commun.">
        <title>Ectomycorrhizal ecology is imprinted in the genome of the dominant symbiotic fungus Cenococcum geophilum.</title>
        <authorList>
            <consortium name="DOE Joint Genome Institute"/>
            <person name="Peter M."/>
            <person name="Kohler A."/>
            <person name="Ohm R.A."/>
            <person name="Kuo A."/>
            <person name="Krutzmann J."/>
            <person name="Morin E."/>
            <person name="Arend M."/>
            <person name="Barry K.W."/>
            <person name="Binder M."/>
            <person name="Choi C."/>
            <person name="Clum A."/>
            <person name="Copeland A."/>
            <person name="Grisel N."/>
            <person name="Haridas S."/>
            <person name="Kipfer T."/>
            <person name="LaButti K."/>
            <person name="Lindquist E."/>
            <person name="Lipzen A."/>
            <person name="Maire R."/>
            <person name="Meier B."/>
            <person name="Mihaltcheva S."/>
            <person name="Molinier V."/>
            <person name="Murat C."/>
            <person name="Poggeler S."/>
            <person name="Quandt C.A."/>
            <person name="Sperisen C."/>
            <person name="Tritt A."/>
            <person name="Tisserant E."/>
            <person name="Crous P.W."/>
            <person name="Henrissat B."/>
            <person name="Nehls U."/>
            <person name="Egli S."/>
            <person name="Spatafora J.W."/>
            <person name="Grigoriev I.V."/>
            <person name="Martin F.M."/>
        </authorList>
    </citation>
    <scope>NUCLEOTIDE SEQUENCE [LARGE SCALE GENOMIC DNA]</scope>
    <source>
        <strain evidence="8 9">CBS 207.34</strain>
    </source>
</reference>
<proteinExistence type="predicted"/>
<sequence>MASGGSYPDPDAAQVGGGSAGLYVNNQNGGMSPPQPQHQQVDPELQLQENLSQHLSRSAMMSAGPPQENSMNASHHHLQTPNRPTHSPQQMAQNVINLEDHTAYSEHPDMSSSQRKRSKVSRACDECRRKKIRCDATSENGPEACSSCKRTGARCQFSRQPMKRGPSKGYIKELADRLNTLESQIANPHPPPQAGYDIPYVGMGDQGLSGLQEMQTPTQYSRKRTHSISEGLQDPYGPGHRPAMGWSSQDSTQRALVGEQYSPNGATQGGYRRMSNSFGDIALAGSLIQGSNEGVLKAYYHLIHPTLPILAADSSSLNRLTGCPAGLRDAFFQALECAVRSFSASGLPQADVGIVQLSHRTLDLVEKAQHTLDDSDSTRRFYNHLVYTQSLAFLAFASDKSGPGAMNSSAELLGRTAGRISHLGLNDAKMIQSVREQDPEAVDVARRLFWTVFILDRFHASSMSKDLLMPLFCGSVSREDFNALGEIGYHLARASDVVGQIAYLIRTNSIPNIEPQSPHAFATMTSTSAPSLYLNGQLARFKESLDLTNLSNNSPPHLAYQYLRIIVARLSPFTAPSDILALTKELLANLIHPPISPLNHILGSLVATSLTELADRPETQIEALNAIAEMDDAIANGSIVYRGMEGPGWDVAIRDLLHQKKALSTEQQGTGTQPNMAGLQHLAAAAVGEREGADAGRPASSGGSGVLTETKNDVAAAVAAASEAAAAQATAAAAQKQLQNSAAQAYDPTALVKEGFMSNLG</sequence>
<dbReference type="InterPro" id="IPR036864">
    <property type="entry name" value="Zn2-C6_fun-type_DNA-bd_sf"/>
</dbReference>
<dbReference type="EMBL" id="KV750949">
    <property type="protein sequence ID" value="OCL02485.1"/>
    <property type="molecule type" value="Genomic_DNA"/>
</dbReference>
<dbReference type="PANTHER" id="PTHR31668">
    <property type="entry name" value="GLUCOSE TRANSPORT TRANSCRIPTION REGULATOR RGT1-RELATED-RELATED"/>
    <property type="match status" value="1"/>
</dbReference>
<feature type="domain" description="Zn(2)-C6 fungal-type" evidence="7">
    <location>
        <begin position="123"/>
        <end position="157"/>
    </location>
</feature>